<comment type="caution">
    <text evidence="2">The sequence shown here is derived from an EMBL/GenBank/DDBJ whole genome shotgun (WGS) entry which is preliminary data.</text>
</comment>
<feature type="compositionally biased region" description="Acidic residues" evidence="1">
    <location>
        <begin position="128"/>
        <end position="140"/>
    </location>
</feature>
<feature type="region of interest" description="Disordered" evidence="1">
    <location>
        <begin position="52"/>
        <end position="71"/>
    </location>
</feature>
<dbReference type="GeneID" id="39590994"/>
<reference evidence="2 3" key="1">
    <citation type="submission" date="2018-11" db="EMBL/GenBank/DDBJ databases">
        <title>Genome sequence of Apiotrichum porosum DSM 27194.</title>
        <authorList>
            <person name="Aliyu H."/>
            <person name="Gorte O."/>
            <person name="Ochsenreither K."/>
        </authorList>
    </citation>
    <scope>NUCLEOTIDE SEQUENCE [LARGE SCALE GENOMIC DNA]</scope>
    <source>
        <strain evidence="2 3">DSM 27194</strain>
    </source>
</reference>
<feature type="compositionally biased region" description="Polar residues" evidence="1">
    <location>
        <begin position="111"/>
        <end position="120"/>
    </location>
</feature>
<name>A0A427Y1E7_9TREE</name>
<dbReference type="EMBL" id="RSCE01000003">
    <property type="protein sequence ID" value="RSH84907.1"/>
    <property type="molecule type" value="Genomic_DNA"/>
</dbReference>
<proteinExistence type="predicted"/>
<evidence type="ECO:0000313" key="2">
    <source>
        <dbReference type="EMBL" id="RSH84907.1"/>
    </source>
</evidence>
<feature type="region of interest" description="Disordered" evidence="1">
    <location>
        <begin position="111"/>
        <end position="144"/>
    </location>
</feature>
<dbReference type="AlphaFoldDB" id="A0A427Y1E7"/>
<feature type="region of interest" description="Disordered" evidence="1">
    <location>
        <begin position="1"/>
        <end position="34"/>
    </location>
</feature>
<dbReference type="RefSeq" id="XP_028478355.1">
    <property type="nucleotide sequence ID" value="XM_028621903.1"/>
</dbReference>
<evidence type="ECO:0000313" key="3">
    <source>
        <dbReference type="Proteomes" id="UP000279236"/>
    </source>
</evidence>
<sequence length="180" mass="20078">MHNHPLIPSDRRLKFSPSVGEERRRTKGCGAPSPRQELLSAMAYCWCGTGRARKEEREADPGEAGKAKIEAKNGKTLKKIAADREASAKRHAPERQVKATLKVAVKVARTSVPSGATLTRASRRMSDDDSEHEEDEEDEDGNVRHLIKLEHTSLIVRLHLNSHNLQHAILPTFPLTPTRK</sequence>
<protein>
    <submittedName>
        <fullName evidence="2">Uncharacterized protein</fullName>
    </submittedName>
</protein>
<dbReference type="Proteomes" id="UP000279236">
    <property type="component" value="Unassembled WGS sequence"/>
</dbReference>
<organism evidence="2 3">
    <name type="scientific">Apiotrichum porosum</name>
    <dbReference type="NCBI Taxonomy" id="105984"/>
    <lineage>
        <taxon>Eukaryota</taxon>
        <taxon>Fungi</taxon>
        <taxon>Dikarya</taxon>
        <taxon>Basidiomycota</taxon>
        <taxon>Agaricomycotina</taxon>
        <taxon>Tremellomycetes</taxon>
        <taxon>Trichosporonales</taxon>
        <taxon>Trichosporonaceae</taxon>
        <taxon>Apiotrichum</taxon>
    </lineage>
</organism>
<gene>
    <name evidence="2" type="ORF">EHS24_006451</name>
</gene>
<keyword evidence="3" id="KW-1185">Reference proteome</keyword>
<accession>A0A427Y1E7</accession>
<evidence type="ECO:0000256" key="1">
    <source>
        <dbReference type="SAM" id="MobiDB-lite"/>
    </source>
</evidence>